<organism evidence="8 9">
    <name type="scientific">Chaetomium globosum (strain ATCC 6205 / CBS 148.51 / DSM 1962 / NBRC 6347 / NRRL 1970)</name>
    <name type="common">Soil fungus</name>
    <dbReference type="NCBI Taxonomy" id="306901"/>
    <lineage>
        <taxon>Eukaryota</taxon>
        <taxon>Fungi</taxon>
        <taxon>Dikarya</taxon>
        <taxon>Ascomycota</taxon>
        <taxon>Pezizomycotina</taxon>
        <taxon>Sordariomycetes</taxon>
        <taxon>Sordariomycetidae</taxon>
        <taxon>Sordariales</taxon>
        <taxon>Chaetomiaceae</taxon>
        <taxon>Chaetomium</taxon>
    </lineage>
</organism>
<dbReference type="CDD" id="cd11318">
    <property type="entry name" value="AmyAc_bac_fung_AmyA"/>
    <property type="match status" value="1"/>
</dbReference>
<evidence type="ECO:0000313" key="8">
    <source>
        <dbReference type="EMBL" id="EAQ90386.1"/>
    </source>
</evidence>
<reference evidence="9" key="1">
    <citation type="journal article" date="2015" name="Genome Announc.">
        <title>Draft genome sequence of the cellulolytic fungus Chaetomium globosum.</title>
        <authorList>
            <person name="Cuomo C.A."/>
            <person name="Untereiner W.A."/>
            <person name="Ma L.-J."/>
            <person name="Grabherr M."/>
            <person name="Birren B.W."/>
        </authorList>
    </citation>
    <scope>NUCLEOTIDE SEQUENCE [LARGE SCALE GENOMIC DNA]</scope>
    <source>
        <strain evidence="9">ATCC 6205 / CBS 148.51 / DSM 1962 / NBRC 6347 / NRRL 1970</strain>
    </source>
</reference>
<dbReference type="Pfam" id="PF00128">
    <property type="entry name" value="Alpha-amylase"/>
    <property type="match status" value="1"/>
</dbReference>
<dbReference type="SMART" id="SM00642">
    <property type="entry name" value="Aamy"/>
    <property type="match status" value="1"/>
</dbReference>
<comment type="similarity">
    <text evidence="2">Belongs to the glycosyl hydrolase 13 family.</text>
</comment>
<evidence type="ECO:0000313" key="9">
    <source>
        <dbReference type="Proteomes" id="UP000001056"/>
    </source>
</evidence>
<sequence length="529" mass="59800">MSTFLNLPSPPLPPHLATLRAAALRQEPGSGFSTNIRPLRTRRTAAATSHGPDPLTNETMLQGFEWYVPADGAHWRRLARVLPALAGLGVSKLWIPPACKAASSEGNGYDLYDLWDLGEFEQKGGVATKWGTKGELEGLVEVAGGLGVRVLFDAVLNHKTGADFCEGIYARRVDEKDRRVEVSTESEVGKARKVETMLAWTGFNFPGRDGRYSEMRWKNDHFTGVDYDYATKKHGIWKLEGKEWADDVDEELGNYDFLWVSLPSDPEHPEVKADLFRWVEWLPQQMKFGGLRLDAIKHYSFRFLRDFVTHIREHVDPDWFIVGEYWREDSEYLARFIEFMGHQISLFDVQLVSNFSKVSSLGEQGDLTKVLDDSLTLWKPDNAVTFVVNHDTQAGQSLELWAYGSQYDYFDDPRCVGFTRLGHHSKSGGHGLAVVMTNAWEYATKPMFVGRQHAGEAWTDLLRWCPGQVVIRDDGWGDFPVGHRSVAVWVNSQADDRAEVDTLVFDFDIYGDDHTQGAAPRETTLDETS</sequence>
<dbReference type="SUPFAM" id="SSF51445">
    <property type="entry name" value="(Trans)glycosidases"/>
    <property type="match status" value="1"/>
</dbReference>
<dbReference type="InterPro" id="IPR013776">
    <property type="entry name" value="A-amylase_thermo"/>
</dbReference>
<feature type="domain" description="Glycosyl hydrolase family 13 catalytic" evidence="7">
    <location>
        <begin position="58"/>
        <end position="463"/>
    </location>
</feature>
<proteinExistence type="inferred from homology"/>
<dbReference type="Gene3D" id="2.40.30.140">
    <property type="match status" value="1"/>
</dbReference>
<dbReference type="EMBL" id="CH408030">
    <property type="protein sequence ID" value="EAQ90386.1"/>
    <property type="molecule type" value="Genomic_DNA"/>
</dbReference>
<dbReference type="OrthoDB" id="550577at2759"/>
<dbReference type="HOGENOM" id="CLU_024572_2_0_1"/>
<dbReference type="AlphaFoldDB" id="Q2HBT3"/>
<keyword evidence="4" id="KW-0378">Hydrolase</keyword>
<dbReference type="InterPro" id="IPR017853">
    <property type="entry name" value="GH"/>
</dbReference>
<dbReference type="InterPro" id="IPR006047">
    <property type="entry name" value="GH13_cat_dom"/>
</dbReference>
<evidence type="ECO:0000256" key="6">
    <source>
        <dbReference type="ARBA" id="ARBA00023295"/>
    </source>
</evidence>
<gene>
    <name evidence="8" type="ORF">CHGG_02321</name>
</gene>
<dbReference type="GeneID" id="4388484"/>
<dbReference type="SUPFAM" id="SSF51011">
    <property type="entry name" value="Glycosyl hydrolase domain"/>
    <property type="match status" value="1"/>
</dbReference>
<evidence type="ECO:0000256" key="5">
    <source>
        <dbReference type="ARBA" id="ARBA00023277"/>
    </source>
</evidence>
<dbReference type="Gene3D" id="2.60.40.1180">
    <property type="entry name" value="Golgi alpha-mannosidase II"/>
    <property type="match status" value="1"/>
</dbReference>
<name>Q2HBT3_CHAGB</name>
<dbReference type="GO" id="GO:0005975">
    <property type="term" value="P:carbohydrate metabolic process"/>
    <property type="evidence" value="ECO:0007669"/>
    <property type="project" value="InterPro"/>
</dbReference>
<dbReference type="GO" id="GO:0004553">
    <property type="term" value="F:hydrolase activity, hydrolyzing O-glycosyl compounds"/>
    <property type="evidence" value="ECO:0007669"/>
    <property type="project" value="InterPro"/>
</dbReference>
<keyword evidence="6" id="KW-0326">Glycosidase</keyword>
<dbReference type="InterPro" id="IPR013780">
    <property type="entry name" value="Glyco_hydro_b"/>
</dbReference>
<dbReference type="eggNOG" id="KOG0471">
    <property type="taxonomic scope" value="Eukaryota"/>
</dbReference>
<protein>
    <recommendedName>
        <fullName evidence="7">Glycosyl hydrolase family 13 catalytic domain-containing protein</fullName>
    </recommendedName>
</protein>
<dbReference type="Gene3D" id="3.20.20.80">
    <property type="entry name" value="Glycosidases"/>
    <property type="match status" value="1"/>
</dbReference>
<dbReference type="STRING" id="306901.Q2HBT3"/>
<dbReference type="VEuPathDB" id="FungiDB:CHGG_02321"/>
<dbReference type="PIRSF" id="PIRSF001021">
    <property type="entry name" value="Alph-amls_thrmst"/>
    <property type="match status" value="1"/>
</dbReference>
<evidence type="ECO:0000256" key="2">
    <source>
        <dbReference type="ARBA" id="ARBA00008061"/>
    </source>
</evidence>
<dbReference type="GO" id="GO:0005509">
    <property type="term" value="F:calcium ion binding"/>
    <property type="evidence" value="ECO:0007669"/>
    <property type="project" value="InterPro"/>
</dbReference>
<keyword evidence="9" id="KW-1185">Reference proteome</keyword>
<keyword evidence="5" id="KW-0119">Carbohydrate metabolism</keyword>
<accession>Q2HBT3</accession>
<dbReference type="Proteomes" id="UP000001056">
    <property type="component" value="Unassembled WGS sequence"/>
</dbReference>
<dbReference type="PANTHER" id="PTHR43447">
    <property type="entry name" value="ALPHA-AMYLASE"/>
    <property type="match status" value="1"/>
</dbReference>
<evidence type="ECO:0000256" key="4">
    <source>
        <dbReference type="ARBA" id="ARBA00022801"/>
    </source>
</evidence>
<dbReference type="RefSeq" id="XP_001228837.1">
    <property type="nucleotide sequence ID" value="XM_001228836.1"/>
</dbReference>
<dbReference type="InParanoid" id="Q2HBT3"/>
<comment type="cofactor">
    <cofactor evidence="1">
        <name>Ca(2+)</name>
        <dbReference type="ChEBI" id="CHEBI:29108"/>
    </cofactor>
</comment>
<dbReference type="OMA" id="FEWHIPS"/>
<keyword evidence="3" id="KW-0479">Metal-binding</keyword>
<evidence type="ECO:0000259" key="7">
    <source>
        <dbReference type="SMART" id="SM00642"/>
    </source>
</evidence>
<dbReference type="NCBIfam" id="NF006969">
    <property type="entry name" value="PRK09441.1-2"/>
    <property type="match status" value="1"/>
</dbReference>
<evidence type="ECO:0000256" key="3">
    <source>
        <dbReference type="ARBA" id="ARBA00022723"/>
    </source>
</evidence>
<evidence type="ECO:0000256" key="1">
    <source>
        <dbReference type="ARBA" id="ARBA00001913"/>
    </source>
</evidence>